<accession>A0A8J7FDM9</accession>
<evidence type="ECO:0000256" key="1">
    <source>
        <dbReference type="SAM" id="MobiDB-lite"/>
    </source>
</evidence>
<dbReference type="RefSeq" id="WP_193953309.1">
    <property type="nucleotide sequence ID" value="NZ_JADEYS010000009.1"/>
</dbReference>
<proteinExistence type="predicted"/>
<organism evidence="2 3">
    <name type="scientific">Pontibacterium sinense</name>
    <dbReference type="NCBI Taxonomy" id="2781979"/>
    <lineage>
        <taxon>Bacteria</taxon>
        <taxon>Pseudomonadati</taxon>
        <taxon>Pseudomonadota</taxon>
        <taxon>Gammaproteobacteria</taxon>
        <taxon>Oceanospirillales</taxon>
        <taxon>Oceanospirillaceae</taxon>
        <taxon>Pontibacterium</taxon>
    </lineage>
</organism>
<keyword evidence="3" id="KW-1185">Reference proteome</keyword>
<dbReference type="AlphaFoldDB" id="A0A8J7FDM9"/>
<feature type="compositionally biased region" description="Acidic residues" evidence="1">
    <location>
        <begin position="106"/>
        <end position="124"/>
    </location>
</feature>
<protein>
    <submittedName>
        <fullName evidence="2">Ribosome-associated translation inhibitor RaiA</fullName>
    </submittedName>
</protein>
<dbReference type="CDD" id="cd00552">
    <property type="entry name" value="RaiA"/>
    <property type="match status" value="1"/>
</dbReference>
<dbReference type="SUPFAM" id="SSF69754">
    <property type="entry name" value="Ribosome binding protein Y (YfiA homologue)"/>
    <property type="match status" value="1"/>
</dbReference>
<dbReference type="Proteomes" id="UP000640333">
    <property type="component" value="Unassembled WGS sequence"/>
</dbReference>
<comment type="caution">
    <text evidence="2">The sequence shown here is derived from an EMBL/GenBank/DDBJ whole genome shotgun (WGS) entry which is preliminary data.</text>
</comment>
<dbReference type="NCBIfam" id="TIGR00741">
    <property type="entry name" value="yfiA"/>
    <property type="match status" value="1"/>
</dbReference>
<gene>
    <name evidence="2" type="primary">raiA</name>
    <name evidence="2" type="ORF">IOQ59_10870</name>
</gene>
<feature type="region of interest" description="Disordered" evidence="1">
    <location>
        <begin position="92"/>
        <end position="124"/>
    </location>
</feature>
<dbReference type="Pfam" id="PF02482">
    <property type="entry name" value="Ribosomal_S30AE"/>
    <property type="match status" value="1"/>
</dbReference>
<name>A0A8J7FDM9_9GAMM</name>
<dbReference type="InterPro" id="IPR003489">
    <property type="entry name" value="RHF/RaiA"/>
</dbReference>
<evidence type="ECO:0000313" key="2">
    <source>
        <dbReference type="EMBL" id="MBE9397761.1"/>
    </source>
</evidence>
<dbReference type="InterPro" id="IPR036567">
    <property type="entry name" value="RHF-like"/>
</dbReference>
<sequence>MNVNITNRNDSKVSDSLRDRINAWLESSAERYEAITSAQVTIEKSDERSAVVEATVHVAGKDVFAKSEAANLYAALDGLEDKIDRQLDKIHQKHVNKKGTQKPEEMDSDAGVDADDMDEDAVLV</sequence>
<dbReference type="Gene3D" id="3.30.160.100">
    <property type="entry name" value="Ribosome hibernation promotion factor-like"/>
    <property type="match status" value="1"/>
</dbReference>
<reference evidence="2" key="1">
    <citation type="submission" date="2020-10" db="EMBL/GenBank/DDBJ databases">
        <title>Bacterium isolated from coastal waters sediment.</title>
        <authorList>
            <person name="Chen R.-J."/>
            <person name="Lu D.-C."/>
            <person name="Zhu K.-L."/>
            <person name="Du Z.-J."/>
        </authorList>
    </citation>
    <scope>NUCLEOTIDE SEQUENCE</scope>
    <source>
        <strain evidence="2">N1Y112</strain>
    </source>
</reference>
<dbReference type="EMBL" id="JADEYS010000009">
    <property type="protein sequence ID" value="MBE9397761.1"/>
    <property type="molecule type" value="Genomic_DNA"/>
</dbReference>
<evidence type="ECO:0000313" key="3">
    <source>
        <dbReference type="Proteomes" id="UP000640333"/>
    </source>
</evidence>